<sequence>MRDDSCPQSRRRRQELRKKLLNFPLTDGFWAYRIIVRLHGERESSRAAEQTTRYFSADATAIFITNHLSLSLFRSPALGFSFLLSTTSPFSDSISGLDGGGVLSSFRYQWVSLSVLGICCQCSLFTGLHDIELGGGGLNILWFEEHFLRQVRLKKLLLTWYSGFCFRAILGPVAKLVLEVSMVEFFYQW</sequence>
<keyword evidence="4" id="KW-1185">Reference proteome</keyword>
<dbReference type="AlphaFoldDB" id="A0AAV6NXE5"/>
<comment type="caution">
    <text evidence="3">The sequence shown here is derived from an EMBL/GenBank/DDBJ whole genome shotgun (WGS) entry which is preliminary data.</text>
</comment>
<protein>
    <recommendedName>
        <fullName evidence="2">HTH LytTR-type domain-containing protein</fullName>
    </recommendedName>
</protein>
<dbReference type="PROSITE" id="PS50930">
    <property type="entry name" value="HTH_LYTTR"/>
    <property type="match status" value="1"/>
</dbReference>
<dbReference type="EMBL" id="JAGKQH010000003">
    <property type="protein sequence ID" value="KAG6604337.1"/>
    <property type="molecule type" value="Genomic_DNA"/>
</dbReference>
<evidence type="ECO:0000256" key="1">
    <source>
        <dbReference type="SAM" id="Phobius"/>
    </source>
</evidence>
<proteinExistence type="predicted"/>
<accession>A0AAV6NXE5</accession>
<keyword evidence="1" id="KW-0812">Transmembrane</keyword>
<evidence type="ECO:0000313" key="4">
    <source>
        <dbReference type="Proteomes" id="UP000685013"/>
    </source>
</evidence>
<dbReference type="Proteomes" id="UP000685013">
    <property type="component" value="Chromosome 3"/>
</dbReference>
<keyword evidence="1" id="KW-1133">Transmembrane helix</keyword>
<evidence type="ECO:0000313" key="3">
    <source>
        <dbReference type="EMBL" id="KAG6604337.1"/>
    </source>
</evidence>
<organism evidence="3 4">
    <name type="scientific">Cucurbita argyrosperma subsp. sororia</name>
    <dbReference type="NCBI Taxonomy" id="37648"/>
    <lineage>
        <taxon>Eukaryota</taxon>
        <taxon>Viridiplantae</taxon>
        <taxon>Streptophyta</taxon>
        <taxon>Embryophyta</taxon>
        <taxon>Tracheophyta</taxon>
        <taxon>Spermatophyta</taxon>
        <taxon>Magnoliopsida</taxon>
        <taxon>eudicotyledons</taxon>
        <taxon>Gunneridae</taxon>
        <taxon>Pentapetalae</taxon>
        <taxon>rosids</taxon>
        <taxon>fabids</taxon>
        <taxon>Cucurbitales</taxon>
        <taxon>Cucurbitaceae</taxon>
        <taxon>Cucurbiteae</taxon>
        <taxon>Cucurbita</taxon>
    </lineage>
</organism>
<feature type="non-terminal residue" evidence="3">
    <location>
        <position position="1"/>
    </location>
</feature>
<gene>
    <name evidence="3" type="ORF">SDJN03_04946</name>
</gene>
<dbReference type="GO" id="GO:0003677">
    <property type="term" value="F:DNA binding"/>
    <property type="evidence" value="ECO:0007669"/>
    <property type="project" value="InterPro"/>
</dbReference>
<keyword evidence="1" id="KW-0472">Membrane</keyword>
<feature type="transmembrane region" description="Helical" evidence="1">
    <location>
        <begin position="156"/>
        <end position="178"/>
    </location>
</feature>
<reference evidence="3 4" key="1">
    <citation type="journal article" date="2021" name="Hortic Res">
        <title>The domestication of Cucurbita argyrosperma as revealed by the genome of its wild relative.</title>
        <authorList>
            <person name="Barrera-Redondo J."/>
            <person name="Sanchez-de la Vega G."/>
            <person name="Aguirre-Liguori J.A."/>
            <person name="Castellanos-Morales G."/>
            <person name="Gutierrez-Guerrero Y.T."/>
            <person name="Aguirre-Dugua X."/>
            <person name="Aguirre-Planter E."/>
            <person name="Tenaillon M.I."/>
            <person name="Lira-Saade R."/>
            <person name="Eguiarte L.E."/>
        </authorList>
    </citation>
    <scope>NUCLEOTIDE SEQUENCE [LARGE SCALE GENOMIC DNA]</scope>
    <source>
        <strain evidence="3">JBR-2021</strain>
    </source>
</reference>
<evidence type="ECO:0000259" key="2">
    <source>
        <dbReference type="PROSITE" id="PS50930"/>
    </source>
</evidence>
<name>A0AAV6NXE5_9ROSI</name>
<feature type="domain" description="HTH LytTR-type" evidence="2">
    <location>
        <begin position="1"/>
        <end position="22"/>
    </location>
</feature>
<dbReference type="InterPro" id="IPR007492">
    <property type="entry name" value="LytTR_DNA-bd_dom"/>
</dbReference>